<gene>
    <name evidence="2" type="ORF">BCR32DRAFT_269397</name>
</gene>
<comment type="caution">
    <text evidence="2">The sequence shown here is derived from an EMBL/GenBank/DDBJ whole genome shotgun (WGS) entry which is preliminary data.</text>
</comment>
<evidence type="ECO:0000256" key="1">
    <source>
        <dbReference type="SAM" id="Phobius"/>
    </source>
</evidence>
<accession>A0A1Y1X2D9</accession>
<organism evidence="2 3">
    <name type="scientific">Anaeromyces robustus</name>
    <dbReference type="NCBI Taxonomy" id="1754192"/>
    <lineage>
        <taxon>Eukaryota</taxon>
        <taxon>Fungi</taxon>
        <taxon>Fungi incertae sedis</taxon>
        <taxon>Chytridiomycota</taxon>
        <taxon>Chytridiomycota incertae sedis</taxon>
        <taxon>Neocallimastigomycetes</taxon>
        <taxon>Neocallimastigales</taxon>
        <taxon>Neocallimastigaceae</taxon>
        <taxon>Anaeromyces</taxon>
    </lineage>
</organism>
<keyword evidence="3" id="KW-1185">Reference proteome</keyword>
<feature type="transmembrane region" description="Helical" evidence="1">
    <location>
        <begin position="21"/>
        <end position="41"/>
    </location>
</feature>
<feature type="transmembrane region" description="Helical" evidence="1">
    <location>
        <begin position="47"/>
        <end position="68"/>
    </location>
</feature>
<reference evidence="2 3" key="1">
    <citation type="submission" date="2016-08" db="EMBL/GenBank/DDBJ databases">
        <title>A Parts List for Fungal Cellulosomes Revealed by Comparative Genomics.</title>
        <authorList>
            <consortium name="DOE Joint Genome Institute"/>
            <person name="Haitjema C.H."/>
            <person name="Gilmore S.P."/>
            <person name="Henske J.K."/>
            <person name="Solomon K.V."/>
            <person name="De Groot R."/>
            <person name="Kuo A."/>
            <person name="Mondo S.J."/>
            <person name="Salamov A.A."/>
            <person name="Labutti K."/>
            <person name="Zhao Z."/>
            <person name="Chiniquy J."/>
            <person name="Barry K."/>
            <person name="Brewer H.M."/>
            <person name="Purvine S.O."/>
            <person name="Wright A.T."/>
            <person name="Boxma B."/>
            <person name="Van Alen T."/>
            <person name="Hackstein J.H."/>
            <person name="Baker S.E."/>
            <person name="Grigoriev I.V."/>
            <person name="O'Malley M.A."/>
        </authorList>
    </citation>
    <scope>NUCLEOTIDE SEQUENCE [LARGE SCALE GENOMIC DNA]</scope>
    <source>
        <strain evidence="2 3">S4</strain>
    </source>
</reference>
<evidence type="ECO:0000313" key="3">
    <source>
        <dbReference type="Proteomes" id="UP000193944"/>
    </source>
</evidence>
<reference evidence="2 3" key="2">
    <citation type="submission" date="2016-08" db="EMBL/GenBank/DDBJ databases">
        <title>Pervasive Adenine N6-methylation of Active Genes in Fungi.</title>
        <authorList>
            <consortium name="DOE Joint Genome Institute"/>
            <person name="Mondo S.J."/>
            <person name="Dannebaum R.O."/>
            <person name="Kuo R.C."/>
            <person name="Labutti K."/>
            <person name="Haridas S."/>
            <person name="Kuo A."/>
            <person name="Salamov A."/>
            <person name="Ahrendt S.R."/>
            <person name="Lipzen A."/>
            <person name="Sullivan W."/>
            <person name="Andreopoulos W.B."/>
            <person name="Clum A."/>
            <person name="Lindquist E."/>
            <person name="Daum C."/>
            <person name="Ramamoorthy G.K."/>
            <person name="Gryganskyi A."/>
            <person name="Culley D."/>
            <person name="Magnuson J.K."/>
            <person name="James T.Y."/>
            <person name="O'Malley M.A."/>
            <person name="Stajich J.E."/>
            <person name="Spatafora J.W."/>
            <person name="Visel A."/>
            <person name="Grigoriev I.V."/>
        </authorList>
    </citation>
    <scope>NUCLEOTIDE SEQUENCE [LARGE SCALE GENOMIC DNA]</scope>
    <source>
        <strain evidence="2 3">S4</strain>
    </source>
</reference>
<keyword evidence="1" id="KW-1133">Transmembrane helix</keyword>
<protein>
    <submittedName>
        <fullName evidence="2">Uncharacterized protein</fullName>
    </submittedName>
</protein>
<dbReference type="EMBL" id="MCFG01000171">
    <property type="protein sequence ID" value="ORX79566.1"/>
    <property type="molecule type" value="Genomic_DNA"/>
</dbReference>
<name>A0A1Y1X2D9_9FUNG</name>
<feature type="transmembrane region" description="Helical" evidence="1">
    <location>
        <begin position="204"/>
        <end position="225"/>
    </location>
</feature>
<proteinExistence type="predicted"/>
<keyword evidence="1" id="KW-0812">Transmembrane</keyword>
<dbReference type="OrthoDB" id="10548793at2759"/>
<evidence type="ECO:0000313" key="2">
    <source>
        <dbReference type="EMBL" id="ORX79566.1"/>
    </source>
</evidence>
<feature type="transmembrane region" description="Helical" evidence="1">
    <location>
        <begin position="251"/>
        <end position="271"/>
    </location>
</feature>
<keyword evidence="1" id="KW-0472">Membrane</keyword>
<feature type="transmembrane region" description="Helical" evidence="1">
    <location>
        <begin position="318"/>
        <end position="337"/>
    </location>
</feature>
<sequence>MIFMAIFRNQSIIKDTGFIKCELILLGLILFFLSINFDIFTNYKNCASYFFLYHSGTLLIYIIFLTYVSTGYELGINYKEFEITNILQNKKAIKRISRFILNKKEEETINDSAETLDEKLIINIEKELNKIESFYNNNRNSQYYYGTSKNYKEDEEIDNYKYYSLISSPVKTDCSSKTCLLNKMDSKKDDILRLNKSIKKIHSLFMEITVMYIIVLIFIVFVIIYNSFNENKEIQQNFDGKWRYNCPLDRFNIIMDLIEFFALINLLCKVLKIWNFSYVFKCVKYIGFASMIWFTNGPLVYLISYFTIYKDNSNSFNSFNTTMNGICYFIIYILYTWDKVYYIIKGKGNDPEKYFYSVKRHEECVYHKSCYCNCTNTTINYDIVIKYINFYKYCSKIIDYSNGKLRYIKMENKNQLKFII</sequence>
<feature type="transmembrane region" description="Helical" evidence="1">
    <location>
        <begin position="283"/>
        <end position="306"/>
    </location>
</feature>
<dbReference type="AlphaFoldDB" id="A0A1Y1X2D9"/>
<dbReference type="Proteomes" id="UP000193944">
    <property type="component" value="Unassembled WGS sequence"/>
</dbReference>